<dbReference type="Gene3D" id="3.40.50.1820">
    <property type="entry name" value="alpha/beta hydrolase"/>
    <property type="match status" value="1"/>
</dbReference>
<dbReference type="SUPFAM" id="SSF53474">
    <property type="entry name" value="alpha/beta-Hydrolases"/>
    <property type="match status" value="1"/>
</dbReference>
<comment type="similarity">
    <text evidence="1 6">Belongs to the peptidase S10 family.</text>
</comment>
<feature type="chain" id="PRO_5025714510" description="Carboxypeptidase" evidence="6">
    <location>
        <begin position="20"/>
        <end position="536"/>
    </location>
</feature>
<dbReference type="PANTHER" id="PTHR11802:SF131">
    <property type="entry name" value="CARBOXYPEPTIDASE"/>
    <property type="match status" value="1"/>
</dbReference>
<dbReference type="PRINTS" id="PR00724">
    <property type="entry name" value="CRBOXYPTASEC"/>
</dbReference>
<accession>A0A6A6ILM9</accession>
<sequence>MAPITRLLAALGAVATAVARKLTLEERGIPKDPTGVMTITSPQGASIRFKQPGKVGICETKEGVDDYAGYISLDETTNMFFWFFEARENPSDKPLTLWLNGGPGSDSLIGLFQEHGPCNVTENLTTQWNPYSWNEASNMLYLSQPVGVGFSYETTETDAEGRYSLVDPDRANTTDAAAVGAWHILQAFLDLSPQLDPDITNFTFNLWTESYGGHYGPGFYNYFYQQNEAIRNGSVPGVELQMDTLGIINGIIDEEIQAPYYPEFAVNNTYGIKSINDTVYTFMKMAYYVPDGCYDQIQYCKQSDRSTPEGQLTCSQATNLCRSMVEEPYYAYGGRGVYDIRHPYDDPTPPDYFEYFLNLASTQEALGVNINYTTTNARNVSAGFASTGDFVWPNFIEDLEEILGYGVRVSLIYGDADYICNWFGGEAVSLAVNYTNAESFRAAGYVPFVVDGVEYGEVREYGNFSFTRIYEAGHEIPYYQPEASLEIFRRTLDHVILSDGSMVVTDDYGTNGTAEATHTEPFVPLPPTSTPSVTSG</sequence>
<keyword evidence="9" id="KW-1185">Reference proteome</keyword>
<dbReference type="GO" id="GO:0000324">
    <property type="term" value="C:fungal-type vacuole"/>
    <property type="evidence" value="ECO:0007669"/>
    <property type="project" value="TreeGrafter"/>
</dbReference>
<dbReference type="Pfam" id="PF00450">
    <property type="entry name" value="Peptidase_S10"/>
    <property type="match status" value="1"/>
</dbReference>
<evidence type="ECO:0000256" key="5">
    <source>
        <dbReference type="ARBA" id="ARBA00023180"/>
    </source>
</evidence>
<proteinExistence type="inferred from homology"/>
<evidence type="ECO:0000256" key="2">
    <source>
        <dbReference type="ARBA" id="ARBA00022645"/>
    </source>
</evidence>
<dbReference type="Proteomes" id="UP000800094">
    <property type="component" value="Unassembled WGS sequence"/>
</dbReference>
<gene>
    <name evidence="8" type="ORF">BU26DRAFT_300785</name>
</gene>
<keyword evidence="4 6" id="KW-0378">Hydrolase</keyword>
<evidence type="ECO:0000256" key="4">
    <source>
        <dbReference type="ARBA" id="ARBA00022801"/>
    </source>
</evidence>
<evidence type="ECO:0000256" key="3">
    <source>
        <dbReference type="ARBA" id="ARBA00022670"/>
    </source>
</evidence>
<keyword evidence="2 6" id="KW-0121">Carboxypeptidase</keyword>
<dbReference type="InterPro" id="IPR029058">
    <property type="entry name" value="AB_hydrolase_fold"/>
</dbReference>
<name>A0A6A6ILM9_9PLEO</name>
<evidence type="ECO:0000313" key="8">
    <source>
        <dbReference type="EMBL" id="KAF2250383.1"/>
    </source>
</evidence>
<keyword evidence="3 6" id="KW-0645">Protease</keyword>
<evidence type="ECO:0000313" key="9">
    <source>
        <dbReference type="Proteomes" id="UP000800094"/>
    </source>
</evidence>
<dbReference type="RefSeq" id="XP_033685387.1">
    <property type="nucleotide sequence ID" value="XM_033821778.1"/>
</dbReference>
<dbReference type="AlphaFoldDB" id="A0A6A6ILM9"/>
<dbReference type="GeneID" id="54575108"/>
<evidence type="ECO:0000256" key="7">
    <source>
        <dbReference type="SAM" id="MobiDB-lite"/>
    </source>
</evidence>
<feature type="region of interest" description="Disordered" evidence="7">
    <location>
        <begin position="513"/>
        <end position="536"/>
    </location>
</feature>
<dbReference type="GO" id="GO:0006508">
    <property type="term" value="P:proteolysis"/>
    <property type="evidence" value="ECO:0007669"/>
    <property type="project" value="UniProtKB-KW"/>
</dbReference>
<protein>
    <recommendedName>
        <fullName evidence="6">Carboxypeptidase</fullName>
        <ecNumber evidence="6">3.4.16.-</ecNumber>
    </recommendedName>
</protein>
<evidence type="ECO:0000256" key="6">
    <source>
        <dbReference type="RuleBase" id="RU361156"/>
    </source>
</evidence>
<keyword evidence="6" id="KW-0732">Signal</keyword>
<dbReference type="InterPro" id="IPR001563">
    <property type="entry name" value="Peptidase_S10"/>
</dbReference>
<organism evidence="8 9">
    <name type="scientific">Trematosphaeria pertusa</name>
    <dbReference type="NCBI Taxonomy" id="390896"/>
    <lineage>
        <taxon>Eukaryota</taxon>
        <taxon>Fungi</taxon>
        <taxon>Dikarya</taxon>
        <taxon>Ascomycota</taxon>
        <taxon>Pezizomycotina</taxon>
        <taxon>Dothideomycetes</taxon>
        <taxon>Pleosporomycetidae</taxon>
        <taxon>Pleosporales</taxon>
        <taxon>Massarineae</taxon>
        <taxon>Trematosphaeriaceae</taxon>
        <taxon>Trematosphaeria</taxon>
    </lineage>
</organism>
<feature type="signal peptide" evidence="6">
    <location>
        <begin position="1"/>
        <end position="19"/>
    </location>
</feature>
<dbReference type="PANTHER" id="PTHR11802">
    <property type="entry name" value="SERINE PROTEASE FAMILY S10 SERINE CARBOXYPEPTIDASE"/>
    <property type="match status" value="1"/>
</dbReference>
<reference evidence="8" key="1">
    <citation type="journal article" date="2020" name="Stud. Mycol.">
        <title>101 Dothideomycetes genomes: a test case for predicting lifestyles and emergence of pathogens.</title>
        <authorList>
            <person name="Haridas S."/>
            <person name="Albert R."/>
            <person name="Binder M."/>
            <person name="Bloem J."/>
            <person name="Labutti K."/>
            <person name="Salamov A."/>
            <person name="Andreopoulos B."/>
            <person name="Baker S."/>
            <person name="Barry K."/>
            <person name="Bills G."/>
            <person name="Bluhm B."/>
            <person name="Cannon C."/>
            <person name="Castanera R."/>
            <person name="Culley D."/>
            <person name="Daum C."/>
            <person name="Ezra D."/>
            <person name="Gonzalez J."/>
            <person name="Henrissat B."/>
            <person name="Kuo A."/>
            <person name="Liang C."/>
            <person name="Lipzen A."/>
            <person name="Lutzoni F."/>
            <person name="Magnuson J."/>
            <person name="Mondo S."/>
            <person name="Nolan M."/>
            <person name="Ohm R."/>
            <person name="Pangilinan J."/>
            <person name="Park H.-J."/>
            <person name="Ramirez L."/>
            <person name="Alfaro M."/>
            <person name="Sun H."/>
            <person name="Tritt A."/>
            <person name="Yoshinaga Y."/>
            <person name="Zwiers L.-H."/>
            <person name="Turgeon B."/>
            <person name="Goodwin S."/>
            <person name="Spatafora J."/>
            <person name="Crous P."/>
            <person name="Grigoriev I."/>
        </authorList>
    </citation>
    <scope>NUCLEOTIDE SEQUENCE</scope>
    <source>
        <strain evidence="8">CBS 122368</strain>
    </source>
</reference>
<dbReference type="EC" id="3.4.16.-" evidence="6"/>
<dbReference type="PROSITE" id="PS00131">
    <property type="entry name" value="CARBOXYPEPT_SER_SER"/>
    <property type="match status" value="1"/>
</dbReference>
<dbReference type="GO" id="GO:0004185">
    <property type="term" value="F:serine-type carboxypeptidase activity"/>
    <property type="evidence" value="ECO:0007669"/>
    <property type="project" value="UniProtKB-UniRule"/>
</dbReference>
<dbReference type="EMBL" id="ML987194">
    <property type="protein sequence ID" value="KAF2250383.1"/>
    <property type="molecule type" value="Genomic_DNA"/>
</dbReference>
<dbReference type="OrthoDB" id="443318at2759"/>
<evidence type="ECO:0000256" key="1">
    <source>
        <dbReference type="ARBA" id="ARBA00009431"/>
    </source>
</evidence>
<keyword evidence="5" id="KW-0325">Glycoprotein</keyword>
<dbReference type="InterPro" id="IPR018202">
    <property type="entry name" value="Ser_caboxypep_ser_AS"/>
</dbReference>